<evidence type="ECO:0000313" key="1">
    <source>
        <dbReference type="EMBL" id="WAJ29545.1"/>
    </source>
</evidence>
<reference evidence="1" key="1">
    <citation type="submission" date="2022-11" db="EMBL/GenBank/DDBJ databases">
        <title>beta-Carotene-producing bacterium, Jeongeuplla avenae sp. nov., alleviates the salt stress of Arabidopsis seedlings.</title>
        <authorList>
            <person name="Jiang L."/>
            <person name="Lee J."/>
        </authorList>
    </citation>
    <scope>NUCLEOTIDE SEQUENCE</scope>
    <source>
        <strain evidence="1">DY_R2A_6</strain>
    </source>
</reference>
<evidence type="ECO:0000313" key="2">
    <source>
        <dbReference type="Proteomes" id="UP001163223"/>
    </source>
</evidence>
<dbReference type="Proteomes" id="UP001163223">
    <property type="component" value="Chromosome"/>
</dbReference>
<sequence>MIRKIRLFCPRLPTDIDLDNIAEEIADLGKSHLDAVHSQLRNILVHLLKAAADPGSRSLDHWRTETDGFQSELLVKYSPSMARKVEMDRTWRLAKRNAASALREHGRELPQGLPDGCPFELEAFLGEDFDFDVTLVNLVTFATAHAPR</sequence>
<protein>
    <submittedName>
        <fullName evidence="1">DUF29 domain-containing protein</fullName>
    </submittedName>
</protein>
<organism evidence="1 2">
    <name type="scientific">Antarcticirhabdus aurantiaca</name>
    <dbReference type="NCBI Taxonomy" id="2606717"/>
    <lineage>
        <taxon>Bacteria</taxon>
        <taxon>Pseudomonadati</taxon>
        <taxon>Pseudomonadota</taxon>
        <taxon>Alphaproteobacteria</taxon>
        <taxon>Hyphomicrobiales</taxon>
        <taxon>Aurantimonadaceae</taxon>
        <taxon>Antarcticirhabdus</taxon>
    </lineage>
</organism>
<proteinExistence type="predicted"/>
<dbReference type="EMBL" id="CP113520">
    <property type="protein sequence ID" value="WAJ29545.1"/>
    <property type="molecule type" value="Genomic_DNA"/>
</dbReference>
<name>A0ACD4NRF4_9HYPH</name>
<gene>
    <name evidence="1" type="ORF">OXU80_04735</name>
</gene>
<keyword evidence="2" id="KW-1185">Reference proteome</keyword>
<accession>A0ACD4NRF4</accession>